<dbReference type="Proteomes" id="UP000317550">
    <property type="component" value="Chromosome"/>
</dbReference>
<feature type="compositionally biased region" description="Polar residues" evidence="1">
    <location>
        <begin position="232"/>
        <end position="243"/>
    </location>
</feature>
<protein>
    <submittedName>
        <fullName evidence="2">Uncharacterized protein</fullName>
    </submittedName>
</protein>
<dbReference type="KEGG" id="cari:FNU76_21255"/>
<evidence type="ECO:0000256" key="1">
    <source>
        <dbReference type="SAM" id="MobiDB-lite"/>
    </source>
</evidence>
<name>A0A516SKK0_9NEIS</name>
<keyword evidence="3" id="KW-1185">Reference proteome</keyword>
<feature type="region of interest" description="Disordered" evidence="1">
    <location>
        <begin position="303"/>
        <end position="339"/>
    </location>
</feature>
<proteinExistence type="predicted"/>
<feature type="compositionally biased region" description="Basic and acidic residues" evidence="1">
    <location>
        <begin position="138"/>
        <end position="168"/>
    </location>
</feature>
<organism evidence="2 3">
    <name type="scientific">Chitinimonas arctica</name>
    <dbReference type="NCBI Taxonomy" id="2594795"/>
    <lineage>
        <taxon>Bacteria</taxon>
        <taxon>Pseudomonadati</taxon>
        <taxon>Pseudomonadota</taxon>
        <taxon>Betaproteobacteria</taxon>
        <taxon>Neisseriales</taxon>
        <taxon>Chitinibacteraceae</taxon>
        <taxon>Chitinimonas</taxon>
    </lineage>
</organism>
<dbReference type="RefSeq" id="WP_144280063.1">
    <property type="nucleotide sequence ID" value="NZ_CP041730.1"/>
</dbReference>
<evidence type="ECO:0000313" key="2">
    <source>
        <dbReference type="EMBL" id="QDQ28680.1"/>
    </source>
</evidence>
<evidence type="ECO:0000313" key="3">
    <source>
        <dbReference type="Proteomes" id="UP000317550"/>
    </source>
</evidence>
<accession>A0A516SKK0</accession>
<reference evidence="3" key="1">
    <citation type="submission" date="2019-07" db="EMBL/GenBank/DDBJ databases">
        <title>Chitinimonas sp. nov., isolated from Ny-Alesund, arctica soil.</title>
        <authorList>
            <person name="Xu Q."/>
            <person name="Peng F."/>
        </authorList>
    </citation>
    <scope>NUCLEOTIDE SEQUENCE [LARGE SCALE GENOMIC DNA]</scope>
    <source>
        <strain evidence="3">R3-44</strain>
    </source>
</reference>
<feature type="compositionally biased region" description="Polar residues" evidence="1">
    <location>
        <begin position="312"/>
        <end position="335"/>
    </location>
</feature>
<dbReference type="AlphaFoldDB" id="A0A516SKK0"/>
<gene>
    <name evidence="2" type="ORF">FNU76_21255</name>
</gene>
<feature type="region of interest" description="Disordered" evidence="1">
    <location>
        <begin position="230"/>
        <end position="263"/>
    </location>
</feature>
<feature type="compositionally biased region" description="Low complexity" evidence="1">
    <location>
        <begin position="169"/>
        <end position="179"/>
    </location>
</feature>
<dbReference type="EMBL" id="CP041730">
    <property type="protein sequence ID" value="QDQ28680.1"/>
    <property type="molecule type" value="Genomic_DNA"/>
</dbReference>
<feature type="region of interest" description="Disordered" evidence="1">
    <location>
        <begin position="134"/>
        <end position="181"/>
    </location>
</feature>
<sequence>MSVGSMFASAASFTRNLLVQDKSNDTQRNGEAEGTFGSSVISLANNVQDRMLGGVEALGKTFISAVRNNMTEPVSGKIADAGGKIVKTAGEVSEALRPRIQSVSESPVGSAAKELFNKADRTTRALTTSLLPTGRALADSKSEQRAASMKRESMGPSRVRNDNVERRSTSMSTSVESTSLNPGVEECEFIQDLEEVPQSSDNQLYAKLSDSRRGLFDALEEMQALVDKSYGSKPSISGPSEQSAPKLDGAVASPDVLVPEKPSWKKGDAWSDVLLEALGEPGEINVPPDKPVDIDSLINEMSNRYGPGLGNSVASRGSSAPTEPSQTNGGTSLNSDMGARNAEWNSKWGDVIALLTPEDNIMNKEG</sequence>